<evidence type="ECO:0000256" key="8">
    <source>
        <dbReference type="SAM" id="MobiDB-lite"/>
    </source>
</evidence>
<dbReference type="PRINTS" id="PR00725">
    <property type="entry name" value="DADACBPTASE1"/>
</dbReference>
<dbReference type="Proteomes" id="UP001595699">
    <property type="component" value="Unassembled WGS sequence"/>
</dbReference>
<comment type="caution">
    <text evidence="11">The sequence shown here is derived from an EMBL/GenBank/DDBJ whole genome shotgun (WGS) entry which is preliminary data.</text>
</comment>
<dbReference type="EC" id="3.4.-.-" evidence="11"/>
<keyword evidence="12" id="KW-1185">Reference proteome</keyword>
<organism evidence="11 12">
    <name type="scientific">Tenggerimyces flavus</name>
    <dbReference type="NCBI Taxonomy" id="1708749"/>
    <lineage>
        <taxon>Bacteria</taxon>
        <taxon>Bacillati</taxon>
        <taxon>Actinomycetota</taxon>
        <taxon>Actinomycetes</taxon>
        <taxon>Propionibacteriales</taxon>
        <taxon>Nocardioidaceae</taxon>
        <taxon>Tenggerimyces</taxon>
    </lineage>
</organism>
<evidence type="ECO:0000256" key="5">
    <source>
        <dbReference type="ARBA" id="ARBA00022984"/>
    </source>
</evidence>
<evidence type="ECO:0000256" key="2">
    <source>
        <dbReference type="ARBA" id="ARBA00022729"/>
    </source>
</evidence>
<keyword evidence="11" id="KW-0645">Protease</keyword>
<comment type="similarity">
    <text evidence="1 7">Belongs to the peptidase S11 family.</text>
</comment>
<feature type="compositionally biased region" description="Low complexity" evidence="8">
    <location>
        <begin position="345"/>
        <end position="370"/>
    </location>
</feature>
<feature type="region of interest" description="Disordered" evidence="8">
    <location>
        <begin position="345"/>
        <end position="379"/>
    </location>
</feature>
<keyword evidence="5" id="KW-0573">Peptidoglycan synthesis</keyword>
<dbReference type="InterPro" id="IPR001967">
    <property type="entry name" value="Peptidase_S11_N"/>
</dbReference>
<evidence type="ECO:0000256" key="6">
    <source>
        <dbReference type="ARBA" id="ARBA00023316"/>
    </source>
</evidence>
<proteinExistence type="inferred from homology"/>
<dbReference type="EMBL" id="JBHRZH010000001">
    <property type="protein sequence ID" value="MFC3759282.1"/>
    <property type="molecule type" value="Genomic_DNA"/>
</dbReference>
<keyword evidence="9" id="KW-0472">Membrane</keyword>
<keyword evidence="4" id="KW-0133">Cell shape</keyword>
<evidence type="ECO:0000313" key="12">
    <source>
        <dbReference type="Proteomes" id="UP001595699"/>
    </source>
</evidence>
<keyword evidence="6" id="KW-0961">Cell wall biogenesis/degradation</keyword>
<evidence type="ECO:0000256" key="3">
    <source>
        <dbReference type="ARBA" id="ARBA00022801"/>
    </source>
</evidence>
<sequence>MRWLPGTRRVAMARATAAAAVFAGSIFGLLAIPLPASSAPTPTPTPTFTAPTARPNPASPFEGFVGGAQLGQHGVVVDHDAQPKLPPVHVESFVVADLDTGDILAAKNAHSLMKPASTLKILTAVTLLPRLDKRATYVATAADANIEGSRVGLQVGSKYTIDQLFYGLFLPSGNDAASALGNAAGGLPKTVGLMNREAERLGAFDTYVVNTSGLDEPAQWSSAYDLALFAREGLARADFRKYIRTPKLQWPGKPGQTYQIQNGNKLLSHYKGAYGVKNGFTTLARNTLVGVAERNGHRILVSVMRTPKPSWEKVAALFDWGFASVGKAEPVGRLVSADDVTRAAAAQTASRSRSPSGSRSAASTSPSGTPDVTVAAPDPTQQPSINVVAQLGRIPLWIWAALLMFVILTSLRVRSYLQTKRRKE</sequence>
<keyword evidence="2" id="KW-0732">Signal</keyword>
<dbReference type="InterPro" id="IPR018044">
    <property type="entry name" value="Peptidase_S11"/>
</dbReference>
<dbReference type="RefSeq" id="WP_205122312.1">
    <property type="nucleotide sequence ID" value="NZ_JAFBCM010000001.1"/>
</dbReference>
<dbReference type="InterPro" id="IPR012338">
    <property type="entry name" value="Beta-lactam/transpept-like"/>
</dbReference>
<evidence type="ECO:0000259" key="10">
    <source>
        <dbReference type="Pfam" id="PF00768"/>
    </source>
</evidence>
<dbReference type="PANTHER" id="PTHR21581">
    <property type="entry name" value="D-ALANYL-D-ALANINE CARBOXYPEPTIDASE"/>
    <property type="match status" value="1"/>
</dbReference>
<keyword evidence="9" id="KW-0812">Transmembrane</keyword>
<protein>
    <submittedName>
        <fullName evidence="11">D-alanyl-D-alanine carboxypeptidase family protein</fullName>
        <ecNumber evidence="11">3.4.-.-</ecNumber>
    </submittedName>
</protein>
<keyword evidence="11" id="KW-0121">Carboxypeptidase</keyword>
<dbReference type="Gene3D" id="3.40.710.10">
    <property type="entry name" value="DD-peptidase/beta-lactamase superfamily"/>
    <property type="match status" value="1"/>
</dbReference>
<keyword evidence="9" id="KW-1133">Transmembrane helix</keyword>
<keyword evidence="3 11" id="KW-0378">Hydrolase</keyword>
<evidence type="ECO:0000256" key="4">
    <source>
        <dbReference type="ARBA" id="ARBA00022960"/>
    </source>
</evidence>
<dbReference type="GO" id="GO:0004180">
    <property type="term" value="F:carboxypeptidase activity"/>
    <property type="evidence" value="ECO:0007669"/>
    <property type="project" value="UniProtKB-KW"/>
</dbReference>
<reference evidence="12" key="1">
    <citation type="journal article" date="2019" name="Int. J. Syst. Evol. Microbiol.">
        <title>The Global Catalogue of Microorganisms (GCM) 10K type strain sequencing project: providing services to taxonomists for standard genome sequencing and annotation.</title>
        <authorList>
            <consortium name="The Broad Institute Genomics Platform"/>
            <consortium name="The Broad Institute Genome Sequencing Center for Infectious Disease"/>
            <person name="Wu L."/>
            <person name="Ma J."/>
        </authorList>
    </citation>
    <scope>NUCLEOTIDE SEQUENCE [LARGE SCALE GENOMIC DNA]</scope>
    <source>
        <strain evidence="12">CGMCC 4.7241</strain>
    </source>
</reference>
<name>A0ABV7Y3D3_9ACTN</name>
<evidence type="ECO:0000256" key="9">
    <source>
        <dbReference type="SAM" id="Phobius"/>
    </source>
</evidence>
<dbReference type="Pfam" id="PF00768">
    <property type="entry name" value="Peptidase_S11"/>
    <property type="match status" value="1"/>
</dbReference>
<evidence type="ECO:0000256" key="1">
    <source>
        <dbReference type="ARBA" id="ARBA00007164"/>
    </source>
</evidence>
<feature type="domain" description="Peptidase S11 D-alanyl-D-alanine carboxypeptidase A N-terminal" evidence="10">
    <location>
        <begin position="85"/>
        <end position="305"/>
    </location>
</feature>
<gene>
    <name evidence="11" type="ORF">ACFOUW_00390</name>
</gene>
<evidence type="ECO:0000256" key="7">
    <source>
        <dbReference type="RuleBase" id="RU004016"/>
    </source>
</evidence>
<accession>A0ABV7Y3D3</accession>
<evidence type="ECO:0000313" key="11">
    <source>
        <dbReference type="EMBL" id="MFC3759282.1"/>
    </source>
</evidence>
<dbReference type="SUPFAM" id="SSF56601">
    <property type="entry name" value="beta-lactamase/transpeptidase-like"/>
    <property type="match status" value="1"/>
</dbReference>
<feature type="transmembrane region" description="Helical" evidence="9">
    <location>
        <begin position="394"/>
        <end position="413"/>
    </location>
</feature>
<dbReference type="PANTHER" id="PTHR21581:SF33">
    <property type="entry name" value="D-ALANYL-D-ALANINE CARBOXYPEPTIDASE DACB"/>
    <property type="match status" value="1"/>
</dbReference>